<keyword evidence="3" id="KW-1185">Reference proteome</keyword>
<sequence length="101" mass="11385">MKNLFLTSVFMGIILCSISFYAASPIKVVMEDGVFVLQDDFKEIEKDAVPDAITESVDNYFLNSDISKVYVNEAKEYKLEINQNGLNTIVYADTSGNWITK</sequence>
<organism evidence="2 3">
    <name type="scientific">Formosa sediminum</name>
    <dbReference type="NCBI Taxonomy" id="2594004"/>
    <lineage>
        <taxon>Bacteria</taxon>
        <taxon>Pseudomonadati</taxon>
        <taxon>Bacteroidota</taxon>
        <taxon>Flavobacteriia</taxon>
        <taxon>Flavobacteriales</taxon>
        <taxon>Flavobacteriaceae</taxon>
        <taxon>Formosa</taxon>
    </lineage>
</organism>
<evidence type="ECO:0000313" key="2">
    <source>
        <dbReference type="EMBL" id="QDO95115.1"/>
    </source>
</evidence>
<keyword evidence="1" id="KW-0732">Signal</keyword>
<dbReference type="EMBL" id="CP041637">
    <property type="protein sequence ID" value="QDO95115.1"/>
    <property type="molecule type" value="Genomic_DNA"/>
</dbReference>
<protein>
    <recommendedName>
        <fullName evidence="4">Beta-lactamase-inhibitor-like PepSY-like domain-containing protein</fullName>
    </recommendedName>
</protein>
<dbReference type="AlphaFoldDB" id="A0A516GUE2"/>
<feature type="chain" id="PRO_5021706798" description="Beta-lactamase-inhibitor-like PepSY-like domain-containing protein" evidence="1">
    <location>
        <begin position="23"/>
        <end position="101"/>
    </location>
</feature>
<dbReference type="RefSeq" id="WP_143382023.1">
    <property type="nucleotide sequence ID" value="NZ_CP041637.1"/>
</dbReference>
<dbReference type="SUPFAM" id="SSF160574">
    <property type="entry name" value="BT0923-like"/>
    <property type="match status" value="1"/>
</dbReference>
<dbReference type="KEGG" id="fop:FNB79_14415"/>
<evidence type="ECO:0008006" key="4">
    <source>
        <dbReference type="Google" id="ProtNLM"/>
    </source>
</evidence>
<dbReference type="Proteomes" id="UP000319209">
    <property type="component" value="Chromosome"/>
</dbReference>
<gene>
    <name evidence="2" type="ORF">FNB79_14415</name>
</gene>
<proteinExistence type="predicted"/>
<feature type="signal peptide" evidence="1">
    <location>
        <begin position="1"/>
        <end position="22"/>
    </location>
</feature>
<reference evidence="2 3" key="1">
    <citation type="submission" date="2019-07" db="EMBL/GenBank/DDBJ databases">
        <title>Genome sequencing for Formosa sp. PS13.</title>
        <authorList>
            <person name="Park S.-J."/>
        </authorList>
    </citation>
    <scope>NUCLEOTIDE SEQUENCE [LARGE SCALE GENOMIC DNA]</scope>
    <source>
        <strain evidence="2 3">PS13</strain>
    </source>
</reference>
<accession>A0A516GUE2</accession>
<dbReference type="OrthoDB" id="1099258at2"/>
<evidence type="ECO:0000313" key="3">
    <source>
        <dbReference type="Proteomes" id="UP000319209"/>
    </source>
</evidence>
<evidence type="ECO:0000256" key="1">
    <source>
        <dbReference type="SAM" id="SignalP"/>
    </source>
</evidence>
<name>A0A516GUE2_9FLAO</name>